<dbReference type="EMBL" id="QJKJ01013550">
    <property type="protein sequence ID" value="RDX66193.1"/>
    <property type="molecule type" value="Genomic_DNA"/>
</dbReference>
<dbReference type="PANTHER" id="PTHR45835">
    <property type="entry name" value="YALI0A06105P"/>
    <property type="match status" value="1"/>
</dbReference>
<dbReference type="PANTHER" id="PTHR45835:SF99">
    <property type="entry name" value="CHROMO DOMAIN-CONTAINING PROTEIN-RELATED"/>
    <property type="match status" value="1"/>
</dbReference>
<gene>
    <name evidence="2" type="ORF">CR513_55061</name>
</gene>
<keyword evidence="3" id="KW-1185">Reference proteome</keyword>
<accession>A0A371EJF2</accession>
<protein>
    <recommendedName>
        <fullName evidence="1">Integrase zinc-binding domain-containing protein</fullName>
    </recommendedName>
</protein>
<sequence>MYHPRKANVMMDALSRKTVHMLALMVKELELVEKFRDIDLYVVGSRYHISYGMIMVTSCFMETMKEKTKELLGINRVKYFNSVEDSILRYKGRICVPQNPKLRRLILEEGHKSRLSLHPRMKKMYQDLKMFWWSGMKAEVAKYWKWDSIAMDFVVCLPRMVKGFDSTWAIVDRLTQYAHILPINIKYSLEKLR</sequence>
<dbReference type="Pfam" id="PF17921">
    <property type="entry name" value="Integrase_H2C2"/>
    <property type="match status" value="1"/>
</dbReference>
<comment type="caution">
    <text evidence="2">The sequence shown here is derived from an EMBL/GenBank/DDBJ whole genome shotgun (WGS) entry which is preliminary data.</text>
</comment>
<evidence type="ECO:0000313" key="2">
    <source>
        <dbReference type="EMBL" id="RDX66193.1"/>
    </source>
</evidence>
<dbReference type="InterPro" id="IPR041588">
    <property type="entry name" value="Integrase_H2C2"/>
</dbReference>
<name>A0A371EJF2_MUCPR</name>
<feature type="domain" description="Integrase zinc-binding" evidence="1">
    <location>
        <begin position="99"/>
        <end position="144"/>
    </location>
</feature>
<proteinExistence type="predicted"/>
<evidence type="ECO:0000313" key="3">
    <source>
        <dbReference type="Proteomes" id="UP000257109"/>
    </source>
</evidence>
<feature type="non-terminal residue" evidence="2">
    <location>
        <position position="1"/>
    </location>
</feature>
<dbReference type="OrthoDB" id="1435974at2759"/>
<dbReference type="Proteomes" id="UP000257109">
    <property type="component" value="Unassembled WGS sequence"/>
</dbReference>
<reference evidence="2" key="1">
    <citation type="submission" date="2018-05" db="EMBL/GenBank/DDBJ databases">
        <title>Draft genome of Mucuna pruriens seed.</title>
        <authorList>
            <person name="Nnadi N.E."/>
            <person name="Vos R."/>
            <person name="Hasami M.H."/>
            <person name="Devisetty U.K."/>
            <person name="Aguiy J.C."/>
        </authorList>
    </citation>
    <scope>NUCLEOTIDE SEQUENCE [LARGE SCALE GENOMIC DNA]</scope>
    <source>
        <strain evidence="2">JCA_2017</strain>
    </source>
</reference>
<organism evidence="2 3">
    <name type="scientific">Mucuna pruriens</name>
    <name type="common">Velvet bean</name>
    <name type="synonym">Dolichos pruriens</name>
    <dbReference type="NCBI Taxonomy" id="157652"/>
    <lineage>
        <taxon>Eukaryota</taxon>
        <taxon>Viridiplantae</taxon>
        <taxon>Streptophyta</taxon>
        <taxon>Embryophyta</taxon>
        <taxon>Tracheophyta</taxon>
        <taxon>Spermatophyta</taxon>
        <taxon>Magnoliopsida</taxon>
        <taxon>eudicotyledons</taxon>
        <taxon>Gunneridae</taxon>
        <taxon>Pentapetalae</taxon>
        <taxon>rosids</taxon>
        <taxon>fabids</taxon>
        <taxon>Fabales</taxon>
        <taxon>Fabaceae</taxon>
        <taxon>Papilionoideae</taxon>
        <taxon>50 kb inversion clade</taxon>
        <taxon>NPAAA clade</taxon>
        <taxon>indigoferoid/millettioid clade</taxon>
        <taxon>Phaseoleae</taxon>
        <taxon>Mucuna</taxon>
    </lineage>
</organism>
<dbReference type="AlphaFoldDB" id="A0A371EJF2"/>
<evidence type="ECO:0000259" key="1">
    <source>
        <dbReference type="Pfam" id="PF17921"/>
    </source>
</evidence>
<dbReference type="Gene3D" id="1.10.340.70">
    <property type="match status" value="1"/>
</dbReference>